<gene>
    <name evidence="2" type="ORF">PXEA_LOCUS5295</name>
</gene>
<keyword evidence="3" id="KW-1185">Reference proteome</keyword>
<organism evidence="2 3">
    <name type="scientific">Protopolystoma xenopodis</name>
    <dbReference type="NCBI Taxonomy" id="117903"/>
    <lineage>
        <taxon>Eukaryota</taxon>
        <taxon>Metazoa</taxon>
        <taxon>Spiralia</taxon>
        <taxon>Lophotrochozoa</taxon>
        <taxon>Platyhelminthes</taxon>
        <taxon>Monogenea</taxon>
        <taxon>Polyopisthocotylea</taxon>
        <taxon>Polystomatidea</taxon>
        <taxon>Polystomatidae</taxon>
        <taxon>Protopolystoma</taxon>
    </lineage>
</organism>
<evidence type="ECO:0000256" key="1">
    <source>
        <dbReference type="SAM" id="MobiDB-lite"/>
    </source>
</evidence>
<feature type="region of interest" description="Disordered" evidence="1">
    <location>
        <begin position="51"/>
        <end position="126"/>
    </location>
</feature>
<comment type="caution">
    <text evidence="2">The sequence shown here is derived from an EMBL/GenBank/DDBJ whole genome shotgun (WGS) entry which is preliminary data.</text>
</comment>
<dbReference type="Proteomes" id="UP000784294">
    <property type="component" value="Unassembled WGS sequence"/>
</dbReference>
<feature type="compositionally biased region" description="Polar residues" evidence="1">
    <location>
        <begin position="52"/>
        <end position="68"/>
    </location>
</feature>
<sequence>MARLNDDADYDAGETSGNTALCGRGIGADIVPGLDGELQLHLNPLDPDDFFSKNNSSSGSTTFSQATSHIRKPHGSRTLLDRELSDDPDILRCVSDHPLQSSVTTTTPASSSSAFESYGPDTMHQFSTLPPQDRIDWYLESLGELEVGVGDVEGHVGGGRQGLFSQAQFLGQVE</sequence>
<dbReference type="AlphaFoldDB" id="A0A448WHJ6"/>
<evidence type="ECO:0000313" key="3">
    <source>
        <dbReference type="Proteomes" id="UP000784294"/>
    </source>
</evidence>
<name>A0A448WHJ6_9PLAT</name>
<dbReference type="EMBL" id="CAAALY010013071">
    <property type="protein sequence ID" value="VEL11855.1"/>
    <property type="molecule type" value="Genomic_DNA"/>
</dbReference>
<proteinExistence type="predicted"/>
<accession>A0A448WHJ6</accession>
<feature type="region of interest" description="Disordered" evidence="1">
    <location>
        <begin position="1"/>
        <end position="23"/>
    </location>
</feature>
<feature type="compositionally biased region" description="Low complexity" evidence="1">
    <location>
        <begin position="101"/>
        <end position="113"/>
    </location>
</feature>
<evidence type="ECO:0000313" key="2">
    <source>
        <dbReference type="EMBL" id="VEL11855.1"/>
    </source>
</evidence>
<reference evidence="2" key="1">
    <citation type="submission" date="2018-11" db="EMBL/GenBank/DDBJ databases">
        <authorList>
            <consortium name="Pathogen Informatics"/>
        </authorList>
    </citation>
    <scope>NUCLEOTIDE SEQUENCE</scope>
</reference>
<protein>
    <submittedName>
        <fullName evidence="2">Uncharacterized protein</fullName>
    </submittedName>
</protein>